<dbReference type="GO" id="GO:0003700">
    <property type="term" value="F:DNA-binding transcription factor activity"/>
    <property type="evidence" value="ECO:0007669"/>
    <property type="project" value="InterPro"/>
</dbReference>
<evidence type="ECO:0000313" key="6">
    <source>
        <dbReference type="Proteomes" id="UP000242699"/>
    </source>
</evidence>
<organism evidence="5 6">
    <name type="scientific">Sulfobacillus benefaciens</name>
    <dbReference type="NCBI Taxonomy" id="453960"/>
    <lineage>
        <taxon>Bacteria</taxon>
        <taxon>Bacillati</taxon>
        <taxon>Bacillota</taxon>
        <taxon>Clostridia</taxon>
        <taxon>Eubacteriales</taxon>
        <taxon>Clostridiales Family XVII. Incertae Sedis</taxon>
        <taxon>Sulfobacillus</taxon>
    </lineage>
</organism>
<dbReference type="Pfam" id="PF08220">
    <property type="entry name" value="HTH_DeoR"/>
    <property type="match status" value="1"/>
</dbReference>
<keyword evidence="1" id="KW-0805">Transcription regulation</keyword>
<dbReference type="SUPFAM" id="SSF46785">
    <property type="entry name" value="Winged helix' DNA-binding domain"/>
    <property type="match status" value="1"/>
</dbReference>
<dbReference type="AlphaFoldDB" id="A0A2T2WUP3"/>
<dbReference type="InterPro" id="IPR036390">
    <property type="entry name" value="WH_DNA-bd_sf"/>
</dbReference>
<evidence type="ECO:0000256" key="2">
    <source>
        <dbReference type="ARBA" id="ARBA00023125"/>
    </source>
</evidence>
<dbReference type="Gene3D" id="1.10.10.10">
    <property type="entry name" value="Winged helix-like DNA-binding domain superfamily/Winged helix DNA-binding domain"/>
    <property type="match status" value="1"/>
</dbReference>
<proteinExistence type="predicted"/>
<accession>A0A2T2WUP3</accession>
<dbReference type="PROSITE" id="PS00894">
    <property type="entry name" value="HTH_DEOR_1"/>
    <property type="match status" value="1"/>
</dbReference>
<keyword evidence="2" id="KW-0238">DNA-binding</keyword>
<gene>
    <name evidence="5" type="ORF">C7B43_15440</name>
</gene>
<dbReference type="SMART" id="SM00420">
    <property type="entry name" value="HTH_DEOR"/>
    <property type="match status" value="1"/>
</dbReference>
<dbReference type="InterPro" id="IPR037171">
    <property type="entry name" value="NagB/RpiA_transferase-like"/>
</dbReference>
<dbReference type="PANTHER" id="PTHR30363:SF44">
    <property type="entry name" value="AGA OPERON TRANSCRIPTIONAL REPRESSOR-RELATED"/>
    <property type="match status" value="1"/>
</dbReference>
<evidence type="ECO:0000256" key="3">
    <source>
        <dbReference type="ARBA" id="ARBA00023163"/>
    </source>
</evidence>
<dbReference type="InterPro" id="IPR001034">
    <property type="entry name" value="DeoR_HTH"/>
</dbReference>
<keyword evidence="3" id="KW-0804">Transcription</keyword>
<name>A0A2T2WUP3_9FIRM</name>
<dbReference type="PROSITE" id="PS51000">
    <property type="entry name" value="HTH_DEOR_2"/>
    <property type="match status" value="1"/>
</dbReference>
<dbReference type="PANTHER" id="PTHR30363">
    <property type="entry name" value="HTH-TYPE TRANSCRIPTIONAL REGULATOR SRLR-RELATED"/>
    <property type="match status" value="1"/>
</dbReference>
<dbReference type="Gene3D" id="3.40.50.1360">
    <property type="match status" value="1"/>
</dbReference>
<reference evidence="5 6" key="1">
    <citation type="journal article" date="2014" name="BMC Genomics">
        <title>Comparison of environmental and isolate Sulfobacillus genomes reveals diverse carbon, sulfur, nitrogen, and hydrogen metabolisms.</title>
        <authorList>
            <person name="Justice N.B."/>
            <person name="Norman A."/>
            <person name="Brown C.T."/>
            <person name="Singh A."/>
            <person name="Thomas B.C."/>
            <person name="Banfield J.F."/>
        </authorList>
    </citation>
    <scope>NUCLEOTIDE SEQUENCE [LARGE SCALE GENOMIC DNA]</scope>
    <source>
        <strain evidence="5">AMDSBA1</strain>
    </source>
</reference>
<dbReference type="InterPro" id="IPR014036">
    <property type="entry name" value="DeoR-like_C"/>
</dbReference>
<dbReference type="InterPro" id="IPR018356">
    <property type="entry name" value="Tscrpt_reg_HTH_DeoR_CS"/>
</dbReference>
<dbReference type="Pfam" id="PF00455">
    <property type="entry name" value="DeoRC"/>
    <property type="match status" value="1"/>
</dbReference>
<dbReference type="InterPro" id="IPR036388">
    <property type="entry name" value="WH-like_DNA-bd_sf"/>
</dbReference>
<evidence type="ECO:0000259" key="4">
    <source>
        <dbReference type="PROSITE" id="PS51000"/>
    </source>
</evidence>
<dbReference type="EMBL" id="PXYT01000046">
    <property type="protein sequence ID" value="PSR25951.1"/>
    <property type="molecule type" value="Genomic_DNA"/>
</dbReference>
<evidence type="ECO:0000256" key="1">
    <source>
        <dbReference type="ARBA" id="ARBA00023015"/>
    </source>
</evidence>
<dbReference type="GO" id="GO:0003677">
    <property type="term" value="F:DNA binding"/>
    <property type="evidence" value="ECO:0007669"/>
    <property type="project" value="UniProtKB-KW"/>
</dbReference>
<dbReference type="SMART" id="SM01134">
    <property type="entry name" value="DeoRC"/>
    <property type="match status" value="1"/>
</dbReference>
<feature type="domain" description="HTH deoR-type" evidence="4">
    <location>
        <begin position="3"/>
        <end position="58"/>
    </location>
</feature>
<dbReference type="InterPro" id="IPR050313">
    <property type="entry name" value="Carb_Metab_HTH_regulators"/>
</dbReference>
<protein>
    <submittedName>
        <fullName evidence="5">DeoR family transcriptional regulator</fullName>
    </submittedName>
</protein>
<comment type="caution">
    <text evidence="5">The sequence shown here is derived from an EMBL/GenBank/DDBJ whole genome shotgun (WGS) entry which is preliminary data.</text>
</comment>
<dbReference type="PRINTS" id="PR00037">
    <property type="entry name" value="HTHLACR"/>
</dbReference>
<evidence type="ECO:0000313" key="5">
    <source>
        <dbReference type="EMBL" id="PSR25951.1"/>
    </source>
</evidence>
<sequence>MLTEVRQKAIADYVLRNDVVTTTQLSQEFNVSEMTIRRDLKKLEEQGLIRRTHGGALSAGHSHDIDLRTRATTNHLLKKAIAKKAAEFMGPHETILIDVGSTMEALARELPTSLGLTIVTNGIMIVNALLDAVGVEVYLLGGSLQHVPQFLMGPSVFEKLQNMQADKAFIASSAFSFEGVVTDSNVHQAEIKRRMMKAAAQTYLVLDSSKIGHSSLNFVARAEDFDVIIIDDGVDMSALKISDGIRNKFVVASTHDITSIPDSM</sequence>
<dbReference type="Proteomes" id="UP000242699">
    <property type="component" value="Unassembled WGS sequence"/>
</dbReference>
<dbReference type="SUPFAM" id="SSF100950">
    <property type="entry name" value="NagB/RpiA/CoA transferase-like"/>
    <property type="match status" value="1"/>
</dbReference>